<comment type="caution">
    <text evidence="2">The sequence shown here is derived from an EMBL/GenBank/DDBJ whole genome shotgun (WGS) entry which is preliminary data.</text>
</comment>
<dbReference type="InterPro" id="IPR041657">
    <property type="entry name" value="HTH_17"/>
</dbReference>
<protein>
    <submittedName>
        <fullName evidence="2">Helix-turn-helix domain-containing protein</fullName>
    </submittedName>
</protein>
<name>A0ABU8XDA8_9BURK</name>
<reference evidence="2 3" key="1">
    <citation type="submission" date="2024-03" db="EMBL/GenBank/DDBJ databases">
        <title>Novel species of the genus Variovorax.</title>
        <authorList>
            <person name="Liu Q."/>
            <person name="Xin Y.-H."/>
        </authorList>
    </citation>
    <scope>NUCLEOTIDE SEQUENCE [LARGE SCALE GENOMIC DNA]</scope>
    <source>
        <strain evidence="2 3">KACC 18901</strain>
    </source>
</reference>
<feature type="domain" description="Helix-turn-helix" evidence="1">
    <location>
        <begin position="120"/>
        <end position="168"/>
    </location>
</feature>
<dbReference type="Proteomes" id="UP001367030">
    <property type="component" value="Unassembled WGS sequence"/>
</dbReference>
<accession>A0ABU8XDA8</accession>
<dbReference type="Pfam" id="PF12728">
    <property type="entry name" value="HTH_17"/>
    <property type="match status" value="1"/>
</dbReference>
<dbReference type="NCBIfam" id="TIGR01764">
    <property type="entry name" value="excise"/>
    <property type="match status" value="1"/>
</dbReference>
<dbReference type="RefSeq" id="WP_340337135.1">
    <property type="nucleotide sequence ID" value="NZ_JBBKZS010000009.1"/>
</dbReference>
<sequence>MKFSFASLVAFIAFMTTMRTKPESQQRFGAHPTEIQMTQQILEPASKDEAEMAAVATTCLMAALDHSRAEHVRVKLQIDDGQGEPPIIELPPRVLRFLADVLKQMARQEPMVLVPHKAELTTQQAAAFLNVSRPFVIKEIEARRLDCRMVNRHRRIMFEELVRYQQAQKIRSAEALRAVSQASDEIGQEL</sequence>
<evidence type="ECO:0000313" key="2">
    <source>
        <dbReference type="EMBL" id="MEJ8857060.1"/>
    </source>
</evidence>
<dbReference type="InterPro" id="IPR010093">
    <property type="entry name" value="SinI_DNA-bd"/>
</dbReference>
<keyword evidence="3" id="KW-1185">Reference proteome</keyword>
<dbReference type="EMBL" id="JBBKZS010000009">
    <property type="protein sequence ID" value="MEJ8857060.1"/>
    <property type="molecule type" value="Genomic_DNA"/>
</dbReference>
<proteinExistence type="predicted"/>
<organism evidence="2 3">
    <name type="scientific">Variovorax robiniae</name>
    <dbReference type="NCBI Taxonomy" id="1836199"/>
    <lineage>
        <taxon>Bacteria</taxon>
        <taxon>Pseudomonadati</taxon>
        <taxon>Pseudomonadota</taxon>
        <taxon>Betaproteobacteria</taxon>
        <taxon>Burkholderiales</taxon>
        <taxon>Comamonadaceae</taxon>
        <taxon>Variovorax</taxon>
    </lineage>
</organism>
<evidence type="ECO:0000259" key="1">
    <source>
        <dbReference type="Pfam" id="PF12728"/>
    </source>
</evidence>
<gene>
    <name evidence="2" type="ORF">WKW79_20960</name>
</gene>
<evidence type="ECO:0000313" key="3">
    <source>
        <dbReference type="Proteomes" id="UP001367030"/>
    </source>
</evidence>